<dbReference type="Pfam" id="PF00528">
    <property type="entry name" value="BPD_transp_1"/>
    <property type="match status" value="1"/>
</dbReference>
<reference evidence="9 10" key="1">
    <citation type="submission" date="2017-07" db="EMBL/GenBank/DDBJ databases">
        <title>Genome sequencing and assembly of Paenibacillus rigui.</title>
        <authorList>
            <person name="Mayilraj S."/>
        </authorList>
    </citation>
    <scope>NUCLEOTIDE SEQUENCE [LARGE SCALE GENOMIC DNA]</scope>
    <source>
        <strain evidence="9 10">JCM 16352</strain>
    </source>
</reference>
<keyword evidence="3" id="KW-1003">Cell membrane</keyword>
<dbReference type="PROSITE" id="PS50928">
    <property type="entry name" value="ABC_TM1"/>
    <property type="match status" value="1"/>
</dbReference>
<sequence length="299" mass="32904">MSTRDVSAQGDWKASNPSKAKLRFVQYSSWTVLWIFLIAAAVVTLFPVVVAILGSFKTNMEVTVGATLFPKQWLFSNYAEAWKKANFALFTWNSLFISAATTIGTLLVTTMAAYAVDRGNFPGKKAYVALQASTMFISIGAVVLRPQFDLMVALNLNQSLWGVILILISAHATAFFMLIGFFKGIPKDLDEAAYIDGCNYYTVYWRIVLPLLKPAIGVTALFTFRNAWNEYILPFVFTMSNPKLQPLTVGLTNLKYGVGAAAELQLMLAGACISIVPMLIVYMFANKSFMQVTAGSLKG</sequence>
<dbReference type="PANTHER" id="PTHR43744">
    <property type="entry name" value="ABC TRANSPORTER PERMEASE PROTEIN MG189-RELATED-RELATED"/>
    <property type="match status" value="1"/>
</dbReference>
<keyword evidence="6 7" id="KW-0472">Membrane</keyword>
<dbReference type="EMBL" id="NMQW01000049">
    <property type="protein sequence ID" value="OXM83321.1"/>
    <property type="molecule type" value="Genomic_DNA"/>
</dbReference>
<dbReference type="AlphaFoldDB" id="A0A229UIY9"/>
<dbReference type="InterPro" id="IPR035906">
    <property type="entry name" value="MetI-like_sf"/>
</dbReference>
<dbReference type="OrthoDB" id="2658500at2"/>
<evidence type="ECO:0000256" key="1">
    <source>
        <dbReference type="ARBA" id="ARBA00004651"/>
    </source>
</evidence>
<evidence type="ECO:0000256" key="7">
    <source>
        <dbReference type="RuleBase" id="RU363032"/>
    </source>
</evidence>
<evidence type="ECO:0000256" key="5">
    <source>
        <dbReference type="ARBA" id="ARBA00022989"/>
    </source>
</evidence>
<evidence type="ECO:0000256" key="4">
    <source>
        <dbReference type="ARBA" id="ARBA00022692"/>
    </source>
</evidence>
<dbReference type="Gene3D" id="1.10.3720.10">
    <property type="entry name" value="MetI-like"/>
    <property type="match status" value="1"/>
</dbReference>
<gene>
    <name evidence="9" type="ORF">CF651_26740</name>
</gene>
<organism evidence="9 10">
    <name type="scientific">Paenibacillus rigui</name>
    <dbReference type="NCBI Taxonomy" id="554312"/>
    <lineage>
        <taxon>Bacteria</taxon>
        <taxon>Bacillati</taxon>
        <taxon>Bacillota</taxon>
        <taxon>Bacilli</taxon>
        <taxon>Bacillales</taxon>
        <taxon>Paenibacillaceae</taxon>
        <taxon>Paenibacillus</taxon>
    </lineage>
</organism>
<comment type="caution">
    <text evidence="9">The sequence shown here is derived from an EMBL/GenBank/DDBJ whole genome shotgun (WGS) entry which is preliminary data.</text>
</comment>
<dbReference type="CDD" id="cd06261">
    <property type="entry name" value="TM_PBP2"/>
    <property type="match status" value="1"/>
</dbReference>
<proteinExistence type="inferred from homology"/>
<dbReference type="InterPro" id="IPR000515">
    <property type="entry name" value="MetI-like"/>
</dbReference>
<dbReference type="SUPFAM" id="SSF161098">
    <property type="entry name" value="MetI-like"/>
    <property type="match status" value="1"/>
</dbReference>
<accession>A0A229UIY9</accession>
<evidence type="ECO:0000313" key="10">
    <source>
        <dbReference type="Proteomes" id="UP000215509"/>
    </source>
</evidence>
<name>A0A229UIY9_9BACL</name>
<dbReference type="GO" id="GO:0055085">
    <property type="term" value="P:transmembrane transport"/>
    <property type="evidence" value="ECO:0007669"/>
    <property type="project" value="InterPro"/>
</dbReference>
<evidence type="ECO:0000256" key="2">
    <source>
        <dbReference type="ARBA" id="ARBA00022448"/>
    </source>
</evidence>
<keyword evidence="5 7" id="KW-1133">Transmembrane helix</keyword>
<feature type="transmembrane region" description="Helical" evidence="7">
    <location>
        <begin position="264"/>
        <end position="285"/>
    </location>
</feature>
<keyword evidence="10" id="KW-1185">Reference proteome</keyword>
<feature type="transmembrane region" description="Helical" evidence="7">
    <location>
        <begin position="203"/>
        <end position="224"/>
    </location>
</feature>
<keyword evidence="2 7" id="KW-0813">Transport</keyword>
<evidence type="ECO:0000313" key="9">
    <source>
        <dbReference type="EMBL" id="OXM83321.1"/>
    </source>
</evidence>
<comment type="similarity">
    <text evidence="7">Belongs to the binding-protein-dependent transport system permease family.</text>
</comment>
<keyword evidence="4 7" id="KW-0812">Transmembrane</keyword>
<feature type="transmembrane region" description="Helical" evidence="7">
    <location>
        <begin position="95"/>
        <end position="116"/>
    </location>
</feature>
<feature type="domain" description="ABC transmembrane type-1" evidence="8">
    <location>
        <begin position="91"/>
        <end position="285"/>
    </location>
</feature>
<evidence type="ECO:0000256" key="3">
    <source>
        <dbReference type="ARBA" id="ARBA00022475"/>
    </source>
</evidence>
<evidence type="ECO:0000259" key="8">
    <source>
        <dbReference type="PROSITE" id="PS50928"/>
    </source>
</evidence>
<protein>
    <submittedName>
        <fullName evidence="9">Sugar ABC transporter permease</fullName>
    </submittedName>
</protein>
<dbReference type="PANTHER" id="PTHR43744:SF12">
    <property type="entry name" value="ABC TRANSPORTER PERMEASE PROTEIN MG189-RELATED"/>
    <property type="match status" value="1"/>
</dbReference>
<dbReference type="Proteomes" id="UP000215509">
    <property type="component" value="Unassembled WGS sequence"/>
</dbReference>
<dbReference type="GO" id="GO:0005886">
    <property type="term" value="C:plasma membrane"/>
    <property type="evidence" value="ECO:0007669"/>
    <property type="project" value="UniProtKB-SubCell"/>
</dbReference>
<feature type="transmembrane region" description="Helical" evidence="7">
    <location>
        <begin position="160"/>
        <end position="182"/>
    </location>
</feature>
<feature type="transmembrane region" description="Helical" evidence="7">
    <location>
        <begin position="128"/>
        <end position="148"/>
    </location>
</feature>
<comment type="subcellular location">
    <subcellularLocation>
        <location evidence="1 7">Cell membrane</location>
        <topology evidence="1 7">Multi-pass membrane protein</topology>
    </subcellularLocation>
</comment>
<evidence type="ECO:0000256" key="6">
    <source>
        <dbReference type="ARBA" id="ARBA00023136"/>
    </source>
</evidence>
<feature type="transmembrane region" description="Helical" evidence="7">
    <location>
        <begin position="31"/>
        <end position="53"/>
    </location>
</feature>